<dbReference type="AlphaFoldDB" id="Q6ZJ89"/>
<feature type="region of interest" description="Disordered" evidence="1">
    <location>
        <begin position="1"/>
        <end position="20"/>
    </location>
</feature>
<reference evidence="3" key="1">
    <citation type="journal article" date="2005" name="Nature">
        <title>The map-based sequence of the rice genome.</title>
        <authorList>
            <consortium name="International rice genome sequencing project (IRGSP)"/>
            <person name="Matsumoto T."/>
            <person name="Wu J."/>
            <person name="Kanamori H."/>
            <person name="Katayose Y."/>
            <person name="Fujisawa M."/>
            <person name="Namiki N."/>
            <person name="Mizuno H."/>
            <person name="Yamamoto K."/>
            <person name="Antonio B.A."/>
            <person name="Baba T."/>
            <person name="Sakata K."/>
            <person name="Nagamura Y."/>
            <person name="Aoki H."/>
            <person name="Arikawa K."/>
            <person name="Arita K."/>
            <person name="Bito T."/>
            <person name="Chiden Y."/>
            <person name="Fujitsuka N."/>
            <person name="Fukunaka R."/>
            <person name="Hamada M."/>
            <person name="Harada C."/>
            <person name="Hayashi A."/>
            <person name="Hijishita S."/>
            <person name="Honda M."/>
            <person name="Hosokawa S."/>
            <person name="Ichikawa Y."/>
            <person name="Idonuma A."/>
            <person name="Iijima M."/>
            <person name="Ikeda M."/>
            <person name="Ikeno M."/>
            <person name="Ito K."/>
            <person name="Ito S."/>
            <person name="Ito T."/>
            <person name="Ito Y."/>
            <person name="Ito Y."/>
            <person name="Iwabuchi A."/>
            <person name="Kamiya K."/>
            <person name="Karasawa W."/>
            <person name="Kurita K."/>
            <person name="Katagiri S."/>
            <person name="Kikuta A."/>
            <person name="Kobayashi H."/>
            <person name="Kobayashi N."/>
            <person name="Machita K."/>
            <person name="Maehara T."/>
            <person name="Masukawa M."/>
            <person name="Mizubayashi T."/>
            <person name="Mukai Y."/>
            <person name="Nagasaki H."/>
            <person name="Nagata Y."/>
            <person name="Naito S."/>
            <person name="Nakashima M."/>
            <person name="Nakama Y."/>
            <person name="Nakamichi Y."/>
            <person name="Nakamura M."/>
            <person name="Meguro A."/>
            <person name="Negishi M."/>
            <person name="Ohta I."/>
            <person name="Ohta T."/>
            <person name="Okamoto M."/>
            <person name="Ono N."/>
            <person name="Saji S."/>
            <person name="Sakaguchi M."/>
            <person name="Sakai K."/>
            <person name="Shibata M."/>
            <person name="Shimokawa T."/>
            <person name="Song J."/>
            <person name="Takazaki Y."/>
            <person name="Terasawa K."/>
            <person name="Tsugane M."/>
            <person name="Tsuji K."/>
            <person name="Ueda S."/>
            <person name="Waki K."/>
            <person name="Yamagata H."/>
            <person name="Yamamoto M."/>
            <person name="Yamamoto S."/>
            <person name="Yamane H."/>
            <person name="Yoshiki S."/>
            <person name="Yoshihara R."/>
            <person name="Yukawa K."/>
            <person name="Zhong H."/>
            <person name="Yano M."/>
            <person name="Yuan Q."/>
            <person name="Ouyang S."/>
            <person name="Liu J."/>
            <person name="Jones K.M."/>
            <person name="Gansberger K."/>
            <person name="Moffat K."/>
            <person name="Hill J."/>
            <person name="Bera J."/>
            <person name="Fadrosh D."/>
            <person name="Jin S."/>
            <person name="Johri S."/>
            <person name="Kim M."/>
            <person name="Overton L."/>
            <person name="Reardon M."/>
            <person name="Tsitrin T."/>
            <person name="Vuong H."/>
            <person name="Weaver B."/>
            <person name="Ciecko A."/>
            <person name="Tallon L."/>
            <person name="Jackson J."/>
            <person name="Pai G."/>
            <person name="Aken S.V."/>
            <person name="Utterback T."/>
            <person name="Reidmuller S."/>
            <person name="Feldblyum T."/>
            <person name="Hsiao J."/>
            <person name="Zismann V."/>
            <person name="Iobst S."/>
            <person name="de Vazeille A.R."/>
            <person name="Buell C.R."/>
            <person name="Ying K."/>
            <person name="Li Y."/>
            <person name="Lu T."/>
            <person name="Huang Y."/>
            <person name="Zhao Q."/>
            <person name="Feng Q."/>
            <person name="Zhang L."/>
            <person name="Zhu J."/>
            <person name="Weng Q."/>
            <person name="Mu J."/>
            <person name="Lu Y."/>
            <person name="Fan D."/>
            <person name="Liu Y."/>
            <person name="Guan J."/>
            <person name="Zhang Y."/>
            <person name="Yu S."/>
            <person name="Liu X."/>
            <person name="Zhang Y."/>
            <person name="Hong G."/>
            <person name="Han B."/>
            <person name="Choisne N."/>
            <person name="Demange N."/>
            <person name="Orjeda G."/>
            <person name="Samain S."/>
            <person name="Cattolico L."/>
            <person name="Pelletier E."/>
            <person name="Couloux A."/>
            <person name="Segurens B."/>
            <person name="Wincker P."/>
            <person name="D'Hont A."/>
            <person name="Scarpelli C."/>
            <person name="Weissenbach J."/>
            <person name="Salanoubat M."/>
            <person name="Quetier F."/>
            <person name="Yu Y."/>
            <person name="Kim H.R."/>
            <person name="Rambo T."/>
            <person name="Currie J."/>
            <person name="Collura K."/>
            <person name="Luo M."/>
            <person name="Yang T."/>
            <person name="Ammiraju J.S.S."/>
            <person name="Engler F."/>
            <person name="Soderlund C."/>
            <person name="Wing R.A."/>
            <person name="Palmer L.E."/>
            <person name="de la Bastide M."/>
            <person name="Spiegel L."/>
            <person name="Nascimento L."/>
            <person name="Zutavern T."/>
            <person name="O'Shaughnessy A."/>
            <person name="Dike S."/>
            <person name="Dedhia N."/>
            <person name="Preston R."/>
            <person name="Balija V."/>
            <person name="McCombie W.R."/>
            <person name="Chow T."/>
            <person name="Chen H."/>
            <person name="Chung M."/>
            <person name="Chen C."/>
            <person name="Shaw J."/>
            <person name="Wu H."/>
            <person name="Hsiao K."/>
            <person name="Chao Y."/>
            <person name="Chu M."/>
            <person name="Cheng C."/>
            <person name="Hour A."/>
            <person name="Lee P."/>
            <person name="Lin S."/>
            <person name="Lin Y."/>
            <person name="Liou J."/>
            <person name="Liu S."/>
            <person name="Hsing Y."/>
            <person name="Raghuvanshi S."/>
            <person name="Mohanty A."/>
            <person name="Bharti A.K."/>
            <person name="Gaur A."/>
            <person name="Gupta V."/>
            <person name="Kumar D."/>
            <person name="Ravi V."/>
            <person name="Vij S."/>
            <person name="Kapur A."/>
            <person name="Khurana P."/>
            <person name="Khurana P."/>
            <person name="Khurana J.P."/>
            <person name="Tyagi A.K."/>
            <person name="Gaikwad K."/>
            <person name="Singh A."/>
            <person name="Dalal V."/>
            <person name="Srivastava S."/>
            <person name="Dixit A."/>
            <person name="Pal A.K."/>
            <person name="Ghazi I.A."/>
            <person name="Yadav M."/>
            <person name="Pandit A."/>
            <person name="Bhargava A."/>
            <person name="Sureshbabu K."/>
            <person name="Batra K."/>
            <person name="Sharma T.R."/>
            <person name="Mohapatra T."/>
            <person name="Singh N.K."/>
            <person name="Messing J."/>
            <person name="Nelson A.B."/>
            <person name="Fuks G."/>
            <person name="Kavchok S."/>
            <person name="Keizer G."/>
            <person name="Linton E."/>
            <person name="Llaca V."/>
            <person name="Song R."/>
            <person name="Tanyolac B."/>
            <person name="Young S."/>
            <person name="Ho-Il K."/>
            <person name="Hahn J.H."/>
            <person name="Sangsakoo G."/>
            <person name="Vanavichit A."/>
            <person name="de Mattos Luiz.A.T."/>
            <person name="Zimmer P.D."/>
            <person name="Malone G."/>
            <person name="Dellagostin O."/>
            <person name="de Oliveira A.C."/>
            <person name="Bevan M."/>
            <person name="Bancroft I."/>
            <person name="Minx P."/>
            <person name="Cordum H."/>
            <person name="Wilson R."/>
            <person name="Cheng Z."/>
            <person name="Jin W."/>
            <person name="Jiang J."/>
            <person name="Leong S.A."/>
            <person name="Iwama H."/>
            <person name="Gojobori T."/>
            <person name="Itoh T."/>
            <person name="Niimura Y."/>
            <person name="Fujii Y."/>
            <person name="Habara T."/>
            <person name="Sakai H."/>
            <person name="Sato Y."/>
            <person name="Wilson G."/>
            <person name="Kumar K."/>
            <person name="McCouch S."/>
            <person name="Juretic N."/>
            <person name="Hoen D."/>
            <person name="Wright S."/>
            <person name="Bruskiewich R."/>
            <person name="Bureau T."/>
            <person name="Miyao A."/>
            <person name="Hirochika H."/>
            <person name="Nishikawa T."/>
            <person name="Kadowaki K."/>
            <person name="Sugiura M."/>
            <person name="Burr B."/>
            <person name="Sasaki T."/>
        </authorList>
    </citation>
    <scope>NUCLEOTIDE SEQUENCE [LARGE SCALE GENOMIC DNA]</scope>
    <source>
        <strain evidence="3">cv. Nipponbare</strain>
    </source>
</reference>
<evidence type="ECO:0000313" key="2">
    <source>
        <dbReference type="EMBL" id="BAD12852.1"/>
    </source>
</evidence>
<reference evidence="3" key="2">
    <citation type="journal article" date="2008" name="Nucleic Acids Res.">
        <title>The rice annotation project database (RAP-DB): 2008 update.</title>
        <authorList>
            <consortium name="The rice annotation project (RAP)"/>
        </authorList>
    </citation>
    <scope>GENOME REANNOTATION</scope>
    <source>
        <strain evidence="3">cv. Nipponbare</strain>
    </source>
</reference>
<sequence>MIAARELGKKEGRKGGRSRVDEPAAYPVTWFGGEARLVRGAPATASRSGEMAAQQQHRGFWRAAFRLEEEYTLLW</sequence>
<accession>Q6ZJ89</accession>
<name>Q6ZJ89_ORYSJ</name>
<evidence type="ECO:0000313" key="3">
    <source>
        <dbReference type="Proteomes" id="UP000000763"/>
    </source>
</evidence>
<proteinExistence type="predicted"/>
<evidence type="ECO:0000256" key="1">
    <source>
        <dbReference type="SAM" id="MobiDB-lite"/>
    </source>
</evidence>
<dbReference type="EMBL" id="AP003919">
    <property type="protein sequence ID" value="BAD12852.1"/>
    <property type="molecule type" value="Genomic_DNA"/>
</dbReference>
<dbReference type="Proteomes" id="UP000000763">
    <property type="component" value="Chromosome 8"/>
</dbReference>
<organism evidence="2 3">
    <name type="scientific">Oryza sativa subsp. japonica</name>
    <name type="common">Rice</name>
    <dbReference type="NCBI Taxonomy" id="39947"/>
    <lineage>
        <taxon>Eukaryota</taxon>
        <taxon>Viridiplantae</taxon>
        <taxon>Streptophyta</taxon>
        <taxon>Embryophyta</taxon>
        <taxon>Tracheophyta</taxon>
        <taxon>Spermatophyta</taxon>
        <taxon>Magnoliopsida</taxon>
        <taxon>Liliopsida</taxon>
        <taxon>Poales</taxon>
        <taxon>Poaceae</taxon>
        <taxon>BOP clade</taxon>
        <taxon>Oryzoideae</taxon>
        <taxon>Oryzeae</taxon>
        <taxon>Oryzinae</taxon>
        <taxon>Oryza</taxon>
        <taxon>Oryza sativa</taxon>
    </lineage>
</organism>
<protein>
    <submittedName>
        <fullName evidence="2">Uncharacterized protein</fullName>
    </submittedName>
</protein>
<gene>
    <name evidence="2" type="primary">OJ1734_E04.15</name>
</gene>